<proteinExistence type="predicted"/>
<evidence type="ECO:0000313" key="2">
    <source>
        <dbReference type="Proteomes" id="UP001151516"/>
    </source>
</evidence>
<reference evidence="1" key="1">
    <citation type="submission" date="2022-07" db="EMBL/GenBank/DDBJ databases">
        <title>Phylogenomic reconstructions and comparative analyses of Kickxellomycotina fungi.</title>
        <authorList>
            <person name="Reynolds N.K."/>
            <person name="Stajich J.E."/>
            <person name="Barry K."/>
            <person name="Grigoriev I.V."/>
            <person name="Crous P."/>
            <person name="Smith M.E."/>
        </authorList>
    </citation>
    <scope>NUCLEOTIDE SEQUENCE</scope>
    <source>
        <strain evidence="1">CBS 109367</strain>
    </source>
</reference>
<gene>
    <name evidence="1" type="ORF">IWW39_000837</name>
</gene>
<sequence>MRVLQLQPLPDLPDHLDEFPTPPMGYESLFTYWAEVWRQCYGLRPIKADLRDALQHLVAGIVVPNVVALDVAESALASAYHQLVLAQSLASSSQHELFLATNLTAREDLDIGNTIAAYDLPRIEAAKAHAQWTSDGFIQAQAIYDQAKDIFAREQDAYNVKKMAYYQQRDLVFSALGIESLIGMASRLEAGWEPVLKPLAWAAIHGSAISPSLAEKPDLARLAISCDLGSLVATRGFQRDMLKSHPEIHELQVEIKQVETVNYLIGLQDPPPRATAMDHFMAEMEPRIRAILLISKPHAQFRVIGGTAGDHPELFLVVDALNSVGQRVCCSVAVMFAAPSHLENECDATSAPEANPIWVVDSELPSYRYGCKLLGRIREHFEGIRALCPTALCGTIYKQVAILSIYNDTWIVRRKGTCNPAHTQPASQPMAETADIVLTISTRFAASNADPHIAFVYVEVLDDIVGAMQEGTEGYPLEQQEMASTDSTAAM</sequence>
<dbReference type="AlphaFoldDB" id="A0A9W8L720"/>
<dbReference type="Proteomes" id="UP001151516">
    <property type="component" value="Unassembled WGS sequence"/>
</dbReference>
<protein>
    <submittedName>
        <fullName evidence="1">Uncharacterized protein</fullName>
    </submittedName>
</protein>
<dbReference type="EMBL" id="JANBTX010000013">
    <property type="protein sequence ID" value="KAJ2690286.1"/>
    <property type="molecule type" value="Genomic_DNA"/>
</dbReference>
<name>A0A9W8L720_9FUNG</name>
<comment type="caution">
    <text evidence="1">The sequence shown here is derived from an EMBL/GenBank/DDBJ whole genome shotgun (WGS) entry which is preliminary data.</text>
</comment>
<keyword evidence="2" id="KW-1185">Reference proteome</keyword>
<evidence type="ECO:0000313" key="1">
    <source>
        <dbReference type="EMBL" id="KAJ2690286.1"/>
    </source>
</evidence>
<organism evidence="1 2">
    <name type="scientific">Coemansia spiralis</name>
    <dbReference type="NCBI Taxonomy" id="417178"/>
    <lineage>
        <taxon>Eukaryota</taxon>
        <taxon>Fungi</taxon>
        <taxon>Fungi incertae sedis</taxon>
        <taxon>Zoopagomycota</taxon>
        <taxon>Kickxellomycotina</taxon>
        <taxon>Kickxellomycetes</taxon>
        <taxon>Kickxellales</taxon>
        <taxon>Kickxellaceae</taxon>
        <taxon>Coemansia</taxon>
    </lineage>
</organism>
<accession>A0A9W8L720</accession>
<dbReference type="OrthoDB" id="5571419at2759"/>